<accession>A0A167LP70</accession>
<dbReference type="Pfam" id="PF00400">
    <property type="entry name" value="WD40"/>
    <property type="match status" value="1"/>
</dbReference>
<dbReference type="Gene3D" id="2.130.10.10">
    <property type="entry name" value="YVTN repeat-like/Quinoprotein amine dehydrogenase"/>
    <property type="match status" value="2"/>
</dbReference>
<evidence type="ECO:0000313" key="2">
    <source>
        <dbReference type="Proteomes" id="UP000076738"/>
    </source>
</evidence>
<keyword evidence="2" id="KW-1185">Reference proteome</keyword>
<sequence>MTATTTTFPTACELQVPSPVTCLDFLGELLAAGTEDGQIRIYALGDGTATLRNVISGTKEEIGSLAWAPRKGTEDEKRELWSAAGSQISRYEIGETSETPVANAAETIEPLKDEEDVISKITIDQKGSHLAYSTEDGVVCVISLTLERPKRVMRISHNSVCDCIAFLPPNHGLISAGYDYRIIQHDFSRGTLTSQLSLEQVTPTQATMSLSPPFIQSLHIAPNGDLACGLANGEVYIAPATKPGERKKDKKRRLAALAGHGVRHQAAEGPIVGLYHTDEKSLLACTLLGSLLHFRIAPIWELAWSETVGGVAKVNALACNDQCLAIGGVTADGKGLVVIKRLETTRGAGQ</sequence>
<dbReference type="PANTHER" id="PTHR44666">
    <property type="entry name" value="WD REPEAT-CONTAINING PROTEIN 53"/>
    <property type="match status" value="1"/>
</dbReference>
<organism evidence="1 2">
    <name type="scientific">Calocera viscosa (strain TUFC12733)</name>
    <dbReference type="NCBI Taxonomy" id="1330018"/>
    <lineage>
        <taxon>Eukaryota</taxon>
        <taxon>Fungi</taxon>
        <taxon>Dikarya</taxon>
        <taxon>Basidiomycota</taxon>
        <taxon>Agaricomycotina</taxon>
        <taxon>Dacrymycetes</taxon>
        <taxon>Dacrymycetales</taxon>
        <taxon>Dacrymycetaceae</taxon>
        <taxon>Calocera</taxon>
    </lineage>
</organism>
<dbReference type="OrthoDB" id="2161379at2759"/>
<dbReference type="AlphaFoldDB" id="A0A167LP70"/>
<reference evidence="1 2" key="1">
    <citation type="journal article" date="2016" name="Mol. Biol. Evol.">
        <title>Comparative Genomics of Early-Diverging Mushroom-Forming Fungi Provides Insights into the Origins of Lignocellulose Decay Capabilities.</title>
        <authorList>
            <person name="Nagy L.G."/>
            <person name="Riley R."/>
            <person name="Tritt A."/>
            <person name="Adam C."/>
            <person name="Daum C."/>
            <person name="Floudas D."/>
            <person name="Sun H."/>
            <person name="Yadav J.S."/>
            <person name="Pangilinan J."/>
            <person name="Larsson K.H."/>
            <person name="Matsuura K."/>
            <person name="Barry K."/>
            <person name="Labutti K."/>
            <person name="Kuo R."/>
            <person name="Ohm R.A."/>
            <person name="Bhattacharya S.S."/>
            <person name="Shirouzu T."/>
            <person name="Yoshinaga Y."/>
            <person name="Martin F.M."/>
            <person name="Grigoriev I.V."/>
            <person name="Hibbett D.S."/>
        </authorList>
    </citation>
    <scope>NUCLEOTIDE SEQUENCE [LARGE SCALE GENOMIC DNA]</scope>
    <source>
        <strain evidence="1 2">TUFC12733</strain>
    </source>
</reference>
<evidence type="ECO:0000313" key="1">
    <source>
        <dbReference type="EMBL" id="KZO95891.1"/>
    </source>
</evidence>
<dbReference type="SUPFAM" id="SSF50978">
    <property type="entry name" value="WD40 repeat-like"/>
    <property type="match status" value="1"/>
</dbReference>
<dbReference type="InterPro" id="IPR001680">
    <property type="entry name" value="WD40_rpt"/>
</dbReference>
<dbReference type="InterPro" id="IPR015943">
    <property type="entry name" value="WD40/YVTN_repeat-like_dom_sf"/>
</dbReference>
<dbReference type="SMART" id="SM00320">
    <property type="entry name" value="WD40"/>
    <property type="match status" value="4"/>
</dbReference>
<dbReference type="PANTHER" id="PTHR44666:SF1">
    <property type="entry name" value="WD REPEAT-CONTAINING PROTEIN 53"/>
    <property type="match status" value="1"/>
</dbReference>
<dbReference type="EMBL" id="KV417287">
    <property type="protein sequence ID" value="KZO95891.1"/>
    <property type="molecule type" value="Genomic_DNA"/>
</dbReference>
<dbReference type="InterPro" id="IPR036322">
    <property type="entry name" value="WD40_repeat_dom_sf"/>
</dbReference>
<dbReference type="InterPro" id="IPR042453">
    <property type="entry name" value="WDR53"/>
</dbReference>
<proteinExistence type="predicted"/>
<dbReference type="STRING" id="1330018.A0A167LP70"/>
<protein>
    <submittedName>
        <fullName evidence="1">WD40 repeat-like protein</fullName>
    </submittedName>
</protein>
<name>A0A167LP70_CALVF</name>
<dbReference type="Proteomes" id="UP000076738">
    <property type="component" value="Unassembled WGS sequence"/>
</dbReference>
<gene>
    <name evidence="1" type="ORF">CALVIDRAFT_564541</name>
</gene>